<evidence type="ECO:0000256" key="2">
    <source>
        <dbReference type="SAM" id="MobiDB-lite"/>
    </source>
</evidence>
<dbReference type="Proteomes" id="UP000001064">
    <property type="component" value="Unassembled WGS sequence"/>
</dbReference>
<feature type="compositionally biased region" description="Low complexity" evidence="2">
    <location>
        <begin position="173"/>
        <end position="184"/>
    </location>
</feature>
<dbReference type="EMBL" id="GL871376">
    <property type="protein sequence ID" value="EGC29928.1"/>
    <property type="molecule type" value="Genomic_DNA"/>
</dbReference>
<accession>F1A1K1</accession>
<protein>
    <submittedName>
        <fullName evidence="3">Uncharacterized protein</fullName>
    </submittedName>
</protein>
<keyword evidence="4" id="KW-1185">Reference proteome</keyword>
<dbReference type="AlphaFoldDB" id="F1A1K1"/>
<feature type="coiled-coil region" evidence="1">
    <location>
        <begin position="66"/>
        <end position="100"/>
    </location>
</feature>
<proteinExistence type="predicted"/>
<evidence type="ECO:0000313" key="4">
    <source>
        <dbReference type="Proteomes" id="UP000001064"/>
    </source>
</evidence>
<dbReference type="eggNOG" id="ENOG502RE0Z">
    <property type="taxonomic scope" value="Eukaryota"/>
</dbReference>
<dbReference type="VEuPathDB" id="AmoebaDB:DICPUDRAFT_158416"/>
<gene>
    <name evidence="3" type="ORF">DICPUDRAFT_158416</name>
</gene>
<feature type="compositionally biased region" description="Low complexity" evidence="2">
    <location>
        <begin position="235"/>
        <end position="265"/>
    </location>
</feature>
<dbReference type="OrthoDB" id="21000at2759"/>
<sequence>MTDIFILTPIFRFPSTFNKSEIFSICRSNIEGVDLEFLPINNERIGIILKDSKFSMESIEFIYKQNAFLMNQLERVTESLNILQENYVNDQKSIKNLKNEVFILKKIENDLANRLEDQVQIQRESESKADKLIIQTQQQLTASINIIRAITHVHPNILEDDDFLTNINCNTKSSSSSNSSPSSPYITSVNHRDTINSPILAPISSATSTPPILINKHSLNHHLHHHLSETLSSPFSISLDSQSPSPSSSSNSSTPTTVSTPVPITAQRRPSTFNLSISAPSTVKEVDKIKHLISQYIKNCNTSNRPYSNRNHYNFKFDSTLISNINHYHQLNNQNNNTTNNNTINNNKNNSKIKKLARRNTLGDLNSFLYQNNKKDENEDTKCRRCPCNNFQSGNIEWLCKSCNHSNISHIKFNVKKPTNNNNNNVILNNNNNQFL</sequence>
<dbReference type="GeneID" id="10504867"/>
<reference evidence="4" key="1">
    <citation type="journal article" date="2011" name="Genome Biol.">
        <title>Comparative genomics of the social amoebae Dictyostelium discoideum and Dictyostelium purpureum.</title>
        <authorList>
            <consortium name="US DOE Joint Genome Institute (JGI-PGF)"/>
            <person name="Sucgang R."/>
            <person name="Kuo A."/>
            <person name="Tian X."/>
            <person name="Salerno W."/>
            <person name="Parikh A."/>
            <person name="Feasley C.L."/>
            <person name="Dalin E."/>
            <person name="Tu H."/>
            <person name="Huang E."/>
            <person name="Barry K."/>
            <person name="Lindquist E."/>
            <person name="Shapiro H."/>
            <person name="Bruce D."/>
            <person name="Schmutz J."/>
            <person name="Salamov A."/>
            <person name="Fey P."/>
            <person name="Gaudet P."/>
            <person name="Anjard C."/>
            <person name="Babu M.M."/>
            <person name="Basu S."/>
            <person name="Bushmanova Y."/>
            <person name="van der Wel H."/>
            <person name="Katoh-Kurasawa M."/>
            <person name="Dinh C."/>
            <person name="Coutinho P.M."/>
            <person name="Saito T."/>
            <person name="Elias M."/>
            <person name="Schaap P."/>
            <person name="Kay R.R."/>
            <person name="Henrissat B."/>
            <person name="Eichinger L."/>
            <person name="Rivero F."/>
            <person name="Putnam N.H."/>
            <person name="West C.M."/>
            <person name="Loomis W.F."/>
            <person name="Chisholm R.L."/>
            <person name="Shaulsky G."/>
            <person name="Strassmann J.E."/>
            <person name="Queller D.C."/>
            <person name="Kuspa A."/>
            <person name="Grigoriev I.V."/>
        </authorList>
    </citation>
    <scope>NUCLEOTIDE SEQUENCE [LARGE SCALE GENOMIC DNA]</scope>
    <source>
        <strain evidence="4">QSDP1</strain>
    </source>
</reference>
<dbReference type="OMA" id="VEWIYQQ"/>
<dbReference type="KEGG" id="dpp:DICPUDRAFT_158416"/>
<dbReference type="FunCoup" id="F1A1K1">
    <property type="interactions" value="398"/>
</dbReference>
<feature type="region of interest" description="Disordered" evidence="2">
    <location>
        <begin position="171"/>
        <end position="190"/>
    </location>
</feature>
<evidence type="ECO:0000256" key="1">
    <source>
        <dbReference type="SAM" id="Coils"/>
    </source>
</evidence>
<dbReference type="InParanoid" id="F1A1K1"/>
<keyword evidence="1" id="KW-0175">Coiled coil</keyword>
<name>F1A1K1_DICPU</name>
<organism evidence="3 4">
    <name type="scientific">Dictyostelium purpureum</name>
    <name type="common">Slime mold</name>
    <dbReference type="NCBI Taxonomy" id="5786"/>
    <lineage>
        <taxon>Eukaryota</taxon>
        <taxon>Amoebozoa</taxon>
        <taxon>Evosea</taxon>
        <taxon>Eumycetozoa</taxon>
        <taxon>Dictyostelia</taxon>
        <taxon>Dictyosteliales</taxon>
        <taxon>Dictyosteliaceae</taxon>
        <taxon>Dictyostelium</taxon>
    </lineage>
</organism>
<feature type="region of interest" description="Disordered" evidence="2">
    <location>
        <begin position="235"/>
        <end position="273"/>
    </location>
</feature>
<dbReference type="RefSeq" id="XP_003293550.1">
    <property type="nucleotide sequence ID" value="XM_003293502.1"/>
</dbReference>
<evidence type="ECO:0000313" key="3">
    <source>
        <dbReference type="EMBL" id="EGC29928.1"/>
    </source>
</evidence>